<evidence type="ECO:0000256" key="5">
    <source>
        <dbReference type="ARBA" id="ARBA00022690"/>
    </source>
</evidence>
<sequence>MVDTRLTGRTFLAAATLAGAALVPAMANAEPAAEQAGSTLHLTVSGQNRDELPRNVVLSCHPAGGTHPNAGSACQTLEAVNGDLNQLTAGQAICNLNYQPVTYSARGTWQGRPVTFEKTYSNQCVADASTGKVFAF</sequence>
<keyword evidence="5 8" id="KW-0646">Protease inhibitor</keyword>
<evidence type="ECO:0000313" key="11">
    <source>
        <dbReference type="EMBL" id="MDA3626512.1"/>
    </source>
</evidence>
<comment type="similarity">
    <text evidence="2 8">Belongs to the protease inhibitor I16 (SSI) family.</text>
</comment>
<keyword evidence="9" id="KW-0732">Signal</keyword>
<feature type="domain" description="Subtilisin inhibitor" evidence="10">
    <location>
        <begin position="37"/>
        <end position="122"/>
    </location>
</feature>
<dbReference type="Pfam" id="PF00720">
    <property type="entry name" value="SSI"/>
    <property type="match status" value="1"/>
</dbReference>
<gene>
    <name evidence="11" type="ORF">OU415_13785</name>
</gene>
<evidence type="ECO:0000256" key="8">
    <source>
        <dbReference type="RuleBase" id="RU003471"/>
    </source>
</evidence>
<keyword evidence="4" id="KW-0964">Secreted</keyword>
<comment type="subcellular location">
    <subcellularLocation>
        <location evidence="1">Secreted</location>
    </subcellularLocation>
</comment>
<evidence type="ECO:0000256" key="7">
    <source>
        <dbReference type="ARBA" id="ARBA00023157"/>
    </source>
</evidence>
<dbReference type="RefSeq" id="WP_270949112.1">
    <property type="nucleotide sequence ID" value="NZ_JAQGLA010000016.1"/>
</dbReference>
<evidence type="ECO:0000256" key="3">
    <source>
        <dbReference type="ARBA" id="ARBA00011738"/>
    </source>
</evidence>
<name>A0ABT4UXT4_9PSEU</name>
<feature type="signal peptide" evidence="9">
    <location>
        <begin position="1"/>
        <end position="29"/>
    </location>
</feature>
<dbReference type="InterPro" id="IPR006311">
    <property type="entry name" value="TAT_signal"/>
</dbReference>
<dbReference type="PROSITE" id="PS51318">
    <property type="entry name" value="TAT"/>
    <property type="match status" value="1"/>
</dbReference>
<keyword evidence="12" id="KW-1185">Reference proteome</keyword>
<dbReference type="Proteomes" id="UP001210380">
    <property type="component" value="Unassembled WGS sequence"/>
</dbReference>
<organism evidence="11 12">
    <name type="scientific">Saccharopolyspora oryzae</name>
    <dbReference type="NCBI Taxonomy" id="2997343"/>
    <lineage>
        <taxon>Bacteria</taxon>
        <taxon>Bacillati</taxon>
        <taxon>Actinomycetota</taxon>
        <taxon>Actinomycetes</taxon>
        <taxon>Pseudonocardiales</taxon>
        <taxon>Pseudonocardiaceae</taxon>
        <taxon>Saccharopolyspora</taxon>
    </lineage>
</organism>
<dbReference type="Gene3D" id="3.30.350.10">
    <property type="entry name" value="Subtilisin inhibitor-like"/>
    <property type="match status" value="1"/>
</dbReference>
<dbReference type="PRINTS" id="PR00294">
    <property type="entry name" value="SSBTLNINHBTR"/>
</dbReference>
<dbReference type="EMBL" id="JAQGLA010000016">
    <property type="protein sequence ID" value="MDA3626512.1"/>
    <property type="molecule type" value="Genomic_DNA"/>
</dbReference>
<evidence type="ECO:0000256" key="9">
    <source>
        <dbReference type="SAM" id="SignalP"/>
    </source>
</evidence>
<evidence type="ECO:0000259" key="10">
    <source>
        <dbReference type="Pfam" id="PF00720"/>
    </source>
</evidence>
<comment type="subunit">
    <text evidence="3">Homodimer.</text>
</comment>
<accession>A0ABT4UXT4</accession>
<evidence type="ECO:0000256" key="2">
    <source>
        <dbReference type="ARBA" id="ARBA00010472"/>
    </source>
</evidence>
<dbReference type="InterPro" id="IPR000691">
    <property type="entry name" value="Prot_inh_I16_SSI"/>
</dbReference>
<feature type="chain" id="PRO_5047491276" evidence="9">
    <location>
        <begin position="30"/>
        <end position="136"/>
    </location>
</feature>
<keyword evidence="6 8" id="KW-0722">Serine protease inhibitor</keyword>
<evidence type="ECO:0000256" key="6">
    <source>
        <dbReference type="ARBA" id="ARBA00022900"/>
    </source>
</evidence>
<keyword evidence="7" id="KW-1015">Disulfide bond</keyword>
<evidence type="ECO:0000256" key="1">
    <source>
        <dbReference type="ARBA" id="ARBA00004613"/>
    </source>
</evidence>
<proteinExistence type="inferred from homology"/>
<evidence type="ECO:0000256" key="4">
    <source>
        <dbReference type="ARBA" id="ARBA00022525"/>
    </source>
</evidence>
<evidence type="ECO:0000313" key="12">
    <source>
        <dbReference type="Proteomes" id="UP001210380"/>
    </source>
</evidence>
<dbReference type="SUPFAM" id="SSF55399">
    <property type="entry name" value="Subtilisin inhibitor"/>
    <property type="match status" value="1"/>
</dbReference>
<reference evidence="11 12" key="1">
    <citation type="submission" date="2022-11" db="EMBL/GenBank/DDBJ databases">
        <title>Draft genome sequence of Saccharopolyspora sp. WRP15-2 isolated from rhizosphere soils of wild rice in Thailand.</title>
        <authorList>
            <person name="Duangmal K."/>
            <person name="Kammanee S."/>
            <person name="Muangham S."/>
        </authorList>
    </citation>
    <scope>NUCLEOTIDE SEQUENCE [LARGE SCALE GENOMIC DNA]</scope>
    <source>
        <strain evidence="11 12">WRP15-2</strain>
    </source>
</reference>
<dbReference type="InterPro" id="IPR023549">
    <property type="entry name" value="Subtilisin_inhibitor"/>
</dbReference>
<protein>
    <submittedName>
        <fullName evidence="11">SSI family serine proteinase inhibitor</fullName>
    </submittedName>
</protein>
<comment type="caution">
    <text evidence="11">The sequence shown here is derived from an EMBL/GenBank/DDBJ whole genome shotgun (WGS) entry which is preliminary data.</text>
</comment>
<dbReference type="InterPro" id="IPR036819">
    <property type="entry name" value="Subtilisin_inhibitor-like_sf"/>
</dbReference>